<dbReference type="PROSITE" id="PS50056">
    <property type="entry name" value="TYR_PHOSPHATASE_2"/>
    <property type="match status" value="1"/>
</dbReference>
<dbReference type="InterPro" id="IPR000242">
    <property type="entry name" value="PTP_cat"/>
</dbReference>
<dbReference type="SUPFAM" id="SSF52799">
    <property type="entry name" value="(Phosphotyrosine protein) phosphatases II"/>
    <property type="match status" value="1"/>
</dbReference>
<dbReference type="PRINTS" id="PR00700">
    <property type="entry name" value="PRTYPHPHTASE"/>
</dbReference>
<evidence type="ECO:0000256" key="2">
    <source>
        <dbReference type="ARBA" id="ARBA00022912"/>
    </source>
</evidence>
<accession>A0ABD1JUW6</accession>
<keyword evidence="6" id="KW-1185">Reference proteome</keyword>
<evidence type="ECO:0000256" key="1">
    <source>
        <dbReference type="ARBA" id="ARBA00013064"/>
    </source>
</evidence>
<dbReference type="SMART" id="SM00404">
    <property type="entry name" value="PTPc_motif"/>
    <property type="match status" value="1"/>
</dbReference>
<keyword evidence="2" id="KW-0378">Hydrolase</keyword>
<dbReference type="Proteomes" id="UP001591681">
    <property type="component" value="Unassembled WGS sequence"/>
</dbReference>
<dbReference type="EMBL" id="JBHFQA010000011">
    <property type="protein sequence ID" value="KAL2090637.1"/>
    <property type="molecule type" value="Genomic_DNA"/>
</dbReference>
<dbReference type="PROSITE" id="PS50055">
    <property type="entry name" value="TYR_PHOSPHATASE_PTP"/>
    <property type="match status" value="1"/>
</dbReference>
<keyword evidence="2" id="KW-0904">Protein phosphatase</keyword>
<dbReference type="InterPro" id="IPR050348">
    <property type="entry name" value="Protein-Tyr_Phosphatase"/>
</dbReference>
<proteinExistence type="predicted"/>
<dbReference type="PANTHER" id="PTHR19134:SF449">
    <property type="entry name" value="TYROSINE-PROTEIN PHOSPHATASE 1"/>
    <property type="match status" value="1"/>
</dbReference>
<dbReference type="InterPro" id="IPR003595">
    <property type="entry name" value="Tyr_Pase_cat"/>
</dbReference>
<evidence type="ECO:0000313" key="5">
    <source>
        <dbReference type="EMBL" id="KAL2090637.1"/>
    </source>
</evidence>
<organism evidence="5 6">
    <name type="scientific">Coilia grayii</name>
    <name type="common">Gray's grenadier anchovy</name>
    <dbReference type="NCBI Taxonomy" id="363190"/>
    <lineage>
        <taxon>Eukaryota</taxon>
        <taxon>Metazoa</taxon>
        <taxon>Chordata</taxon>
        <taxon>Craniata</taxon>
        <taxon>Vertebrata</taxon>
        <taxon>Euteleostomi</taxon>
        <taxon>Actinopterygii</taxon>
        <taxon>Neopterygii</taxon>
        <taxon>Teleostei</taxon>
        <taxon>Clupei</taxon>
        <taxon>Clupeiformes</taxon>
        <taxon>Clupeoidei</taxon>
        <taxon>Engraulidae</taxon>
        <taxon>Coilinae</taxon>
        <taxon>Coilia</taxon>
    </lineage>
</organism>
<dbReference type="PANTHER" id="PTHR19134">
    <property type="entry name" value="RECEPTOR-TYPE TYROSINE-PROTEIN PHOSPHATASE"/>
    <property type="match status" value="1"/>
</dbReference>
<feature type="domain" description="Tyrosine specific protein phosphatases" evidence="4">
    <location>
        <begin position="76"/>
        <end position="153"/>
    </location>
</feature>
<dbReference type="Pfam" id="PF00102">
    <property type="entry name" value="Y_phosphatase"/>
    <property type="match status" value="1"/>
</dbReference>
<comment type="caution">
    <text evidence="5">The sequence shown here is derived from an EMBL/GenBank/DDBJ whole genome shotgun (WGS) entry which is preliminary data.</text>
</comment>
<protein>
    <recommendedName>
        <fullName evidence="1">protein-tyrosine-phosphatase</fullName>
        <ecNumber evidence="1">3.1.3.48</ecNumber>
    </recommendedName>
</protein>
<evidence type="ECO:0000259" key="4">
    <source>
        <dbReference type="PROSITE" id="PS50056"/>
    </source>
</evidence>
<gene>
    <name evidence="5" type="ORF">ACEWY4_012900</name>
</gene>
<dbReference type="InterPro" id="IPR000387">
    <property type="entry name" value="Tyr_Pase_dom"/>
</dbReference>
<name>A0ABD1JUW6_9TELE</name>
<dbReference type="InterPro" id="IPR029021">
    <property type="entry name" value="Prot-tyrosine_phosphatase-like"/>
</dbReference>
<evidence type="ECO:0000313" key="6">
    <source>
        <dbReference type="Proteomes" id="UP001591681"/>
    </source>
</evidence>
<evidence type="ECO:0000259" key="3">
    <source>
        <dbReference type="PROSITE" id="PS50055"/>
    </source>
</evidence>
<reference evidence="5 6" key="1">
    <citation type="submission" date="2024-09" db="EMBL/GenBank/DDBJ databases">
        <title>A chromosome-level genome assembly of Gray's grenadier anchovy, Coilia grayii.</title>
        <authorList>
            <person name="Fu Z."/>
        </authorList>
    </citation>
    <scope>NUCLEOTIDE SEQUENCE [LARGE SCALE GENOMIC DNA]</scope>
    <source>
        <strain evidence="5">G4</strain>
        <tissue evidence="5">Muscle</tissue>
    </source>
</reference>
<dbReference type="EC" id="3.1.3.48" evidence="1"/>
<dbReference type="Gene3D" id="3.90.190.10">
    <property type="entry name" value="Protein tyrosine phosphatase superfamily"/>
    <property type="match status" value="1"/>
</dbReference>
<feature type="domain" description="Tyrosine-protein phosphatase" evidence="3">
    <location>
        <begin position="1"/>
        <end position="162"/>
    </location>
</feature>
<dbReference type="SMART" id="SM00194">
    <property type="entry name" value="PTPc"/>
    <property type="match status" value="1"/>
</dbReference>
<dbReference type="InterPro" id="IPR016130">
    <property type="entry name" value="Tyr_Pase_AS"/>
</dbReference>
<dbReference type="PROSITE" id="PS00383">
    <property type="entry name" value="TYR_PHOSPHATASE_1"/>
    <property type="match status" value="1"/>
</dbReference>
<sequence>MYWVAHGRLWLRLHSGSAPLRLRLCSGSAWLLSALHHGPKDHLRLSISRPQDGYRLVQHFQFLGWPAYRDTPLSKRSILQLVRRLAKWQEQYDGGDGRTVVHCLTGGGRSGTFCAICSITEMIQQQNIVDVFHTVKTLRNNKSNMVETMEQYRFCYEVALESLNSF</sequence>
<dbReference type="GO" id="GO:0004725">
    <property type="term" value="F:protein tyrosine phosphatase activity"/>
    <property type="evidence" value="ECO:0007669"/>
    <property type="project" value="UniProtKB-EC"/>
</dbReference>
<dbReference type="AlphaFoldDB" id="A0ABD1JUW6"/>